<dbReference type="InterPro" id="IPR000843">
    <property type="entry name" value="HTH_LacI"/>
</dbReference>
<dbReference type="PANTHER" id="PTHR30146:SF109">
    <property type="entry name" value="HTH-TYPE TRANSCRIPTIONAL REGULATOR GALS"/>
    <property type="match status" value="1"/>
</dbReference>
<reference evidence="5 6" key="1">
    <citation type="submission" date="2019-03" db="EMBL/GenBank/DDBJ databases">
        <title>Genomics of glacier-inhabiting Cryobacterium strains.</title>
        <authorList>
            <person name="Liu Q."/>
            <person name="Xin Y.-H."/>
        </authorList>
    </citation>
    <scope>NUCLEOTIDE SEQUENCE [LARGE SCALE GENOMIC DNA]</scope>
    <source>
        <strain evidence="6">TMT1-22</strain>
    </source>
</reference>
<name>A0AAQ2C5V1_9MICO</name>
<gene>
    <name evidence="5" type="ORF">E3O49_10505</name>
</gene>
<evidence type="ECO:0000313" key="6">
    <source>
        <dbReference type="Proteomes" id="UP000297403"/>
    </source>
</evidence>
<keyword evidence="2" id="KW-0238">DNA-binding</keyword>
<comment type="caution">
    <text evidence="5">The sequence shown here is derived from an EMBL/GenBank/DDBJ whole genome shotgun (WGS) entry which is preliminary data.</text>
</comment>
<evidence type="ECO:0000256" key="2">
    <source>
        <dbReference type="ARBA" id="ARBA00023125"/>
    </source>
</evidence>
<dbReference type="SUPFAM" id="SSF53822">
    <property type="entry name" value="Periplasmic binding protein-like I"/>
    <property type="match status" value="1"/>
</dbReference>
<evidence type="ECO:0000259" key="4">
    <source>
        <dbReference type="PROSITE" id="PS50932"/>
    </source>
</evidence>
<sequence length="390" mass="41993">MRTRPYEEHVTGGARIEYKVFVPSKKSAPAPGTDRLVDKIREGLFVTYLRNPMVGIDEVARHAGVSTATVSRALSGNGHVSPSTRLKVEASADELGYVVSSTASSLASGRMKNIGVVVPFLNRWFFSSVVEGAQKALLRGGYDLTLYSLTGGEAERRSVFEHFLLRQRVDAVIAISLELTEDEVARLHALQKPLVGIGGPIEGVRTLTVDDVAIARLATEHLLALGHTRIAHIGGNKDLDLDFHLPTNRRVGYEQALAEAGVVPDPALFQAADFTMGGGYQAAKQLLGSPYDRPTAIVAASDEMAIGSILAARDLGLVVPRDVSVIGVDDYDLAEFFGLTTIAQFPQGQGEKAVEILLDRLRPGQNRLSSLNTPMPFELVVRSTTARPGE</sequence>
<dbReference type="SMART" id="SM00354">
    <property type="entry name" value="HTH_LACI"/>
    <property type="match status" value="1"/>
</dbReference>
<dbReference type="CDD" id="cd06267">
    <property type="entry name" value="PBP1_LacI_sugar_binding-like"/>
    <property type="match status" value="1"/>
</dbReference>
<accession>A0AAQ2C5V1</accession>
<feature type="domain" description="HTH lacI-type" evidence="4">
    <location>
        <begin position="54"/>
        <end position="108"/>
    </location>
</feature>
<dbReference type="PROSITE" id="PS00356">
    <property type="entry name" value="HTH_LACI_1"/>
    <property type="match status" value="1"/>
</dbReference>
<dbReference type="PROSITE" id="PS50932">
    <property type="entry name" value="HTH_LACI_2"/>
    <property type="match status" value="1"/>
</dbReference>
<proteinExistence type="predicted"/>
<evidence type="ECO:0000256" key="1">
    <source>
        <dbReference type="ARBA" id="ARBA00023015"/>
    </source>
</evidence>
<keyword evidence="6" id="KW-1185">Reference proteome</keyword>
<dbReference type="EMBL" id="SOFY01000057">
    <property type="protein sequence ID" value="TFC45595.1"/>
    <property type="molecule type" value="Genomic_DNA"/>
</dbReference>
<dbReference type="Proteomes" id="UP000297403">
    <property type="component" value="Unassembled WGS sequence"/>
</dbReference>
<dbReference type="CDD" id="cd01392">
    <property type="entry name" value="HTH_LacI"/>
    <property type="match status" value="1"/>
</dbReference>
<dbReference type="SUPFAM" id="SSF47413">
    <property type="entry name" value="lambda repressor-like DNA-binding domains"/>
    <property type="match status" value="1"/>
</dbReference>
<dbReference type="GO" id="GO:0003700">
    <property type="term" value="F:DNA-binding transcription factor activity"/>
    <property type="evidence" value="ECO:0007669"/>
    <property type="project" value="TreeGrafter"/>
</dbReference>
<dbReference type="GO" id="GO:0000976">
    <property type="term" value="F:transcription cis-regulatory region binding"/>
    <property type="evidence" value="ECO:0007669"/>
    <property type="project" value="TreeGrafter"/>
</dbReference>
<dbReference type="PANTHER" id="PTHR30146">
    <property type="entry name" value="LACI-RELATED TRANSCRIPTIONAL REPRESSOR"/>
    <property type="match status" value="1"/>
</dbReference>
<dbReference type="Pfam" id="PF13377">
    <property type="entry name" value="Peripla_BP_3"/>
    <property type="match status" value="1"/>
</dbReference>
<dbReference type="InterPro" id="IPR010982">
    <property type="entry name" value="Lambda_DNA-bd_dom_sf"/>
</dbReference>
<evidence type="ECO:0000313" key="5">
    <source>
        <dbReference type="EMBL" id="TFC45595.1"/>
    </source>
</evidence>
<dbReference type="Gene3D" id="1.10.260.40">
    <property type="entry name" value="lambda repressor-like DNA-binding domains"/>
    <property type="match status" value="1"/>
</dbReference>
<keyword evidence="3" id="KW-0804">Transcription</keyword>
<keyword evidence="1" id="KW-0805">Transcription regulation</keyword>
<organism evidence="5 6">
    <name type="scientific">Cryobacterium shii</name>
    <dbReference type="NCBI Taxonomy" id="1259235"/>
    <lineage>
        <taxon>Bacteria</taxon>
        <taxon>Bacillati</taxon>
        <taxon>Actinomycetota</taxon>
        <taxon>Actinomycetes</taxon>
        <taxon>Micrococcales</taxon>
        <taxon>Microbacteriaceae</taxon>
        <taxon>Cryobacterium</taxon>
    </lineage>
</organism>
<dbReference type="InterPro" id="IPR028082">
    <property type="entry name" value="Peripla_BP_I"/>
</dbReference>
<dbReference type="Pfam" id="PF00356">
    <property type="entry name" value="LacI"/>
    <property type="match status" value="1"/>
</dbReference>
<dbReference type="InterPro" id="IPR046335">
    <property type="entry name" value="LacI/GalR-like_sensor"/>
</dbReference>
<dbReference type="AlphaFoldDB" id="A0AAQ2C5V1"/>
<dbReference type="Gene3D" id="3.40.50.2300">
    <property type="match status" value="2"/>
</dbReference>
<protein>
    <submittedName>
        <fullName evidence="5">LacI family transcriptional regulator</fullName>
    </submittedName>
</protein>
<evidence type="ECO:0000256" key="3">
    <source>
        <dbReference type="ARBA" id="ARBA00023163"/>
    </source>
</evidence>